<feature type="compositionally biased region" description="Polar residues" evidence="1">
    <location>
        <begin position="196"/>
        <end position="238"/>
    </location>
</feature>
<keyword evidence="2" id="KW-0812">Transmembrane</keyword>
<accession>A0ABN8M1Q0</accession>
<evidence type="ECO:0000256" key="1">
    <source>
        <dbReference type="SAM" id="MobiDB-lite"/>
    </source>
</evidence>
<protein>
    <submittedName>
        <fullName evidence="3">Uncharacterized protein</fullName>
    </submittedName>
</protein>
<proteinExistence type="predicted"/>
<dbReference type="EMBL" id="CALNXI010000191">
    <property type="protein sequence ID" value="CAH3021663.1"/>
    <property type="molecule type" value="Genomic_DNA"/>
</dbReference>
<keyword evidence="2" id="KW-0472">Membrane</keyword>
<gene>
    <name evidence="3" type="ORF">PEVE_00012403</name>
</gene>
<feature type="region of interest" description="Disordered" evidence="1">
    <location>
        <begin position="166"/>
        <end position="238"/>
    </location>
</feature>
<evidence type="ECO:0000313" key="4">
    <source>
        <dbReference type="Proteomes" id="UP001159427"/>
    </source>
</evidence>
<comment type="caution">
    <text evidence="3">The sequence shown here is derived from an EMBL/GenBank/DDBJ whole genome shotgun (WGS) entry which is preliminary data.</text>
</comment>
<dbReference type="Proteomes" id="UP001159427">
    <property type="component" value="Unassembled WGS sequence"/>
</dbReference>
<keyword evidence="2" id="KW-1133">Transmembrane helix</keyword>
<keyword evidence="4" id="KW-1185">Reference proteome</keyword>
<organism evidence="3 4">
    <name type="scientific">Porites evermanni</name>
    <dbReference type="NCBI Taxonomy" id="104178"/>
    <lineage>
        <taxon>Eukaryota</taxon>
        <taxon>Metazoa</taxon>
        <taxon>Cnidaria</taxon>
        <taxon>Anthozoa</taxon>
        <taxon>Hexacorallia</taxon>
        <taxon>Scleractinia</taxon>
        <taxon>Fungiina</taxon>
        <taxon>Poritidae</taxon>
        <taxon>Porites</taxon>
    </lineage>
</organism>
<name>A0ABN8M1Q0_9CNID</name>
<sequence>MAGFGYTNLEQQFEDIEDVLSEDLGPPQIHIQLDDLKDVYDKVQIKKSPCSEQRIAKGKVNGVAWTEGQIKSIRAFVERTPEAAGKVSDRIHVGPTELQVSYEKYEANAVHFSVDLDSVYKTPTDELVYSLDKVEVEERNRWQIAITVELIDGFVGRFISNGFRIRTRPKAPKPDAPGTAPDEVPTNSNKRRRNESGSCHSDYSSGVNSSPQNNPGGSPHSVGTCTTVGDSPPGVQTSNAEKVLTDHLEAQRARIEDLRVVKMVTTGNADIAYHLNLTESAQRRPDLEEGDVIAFVTNAKTGQTEIEKLTQENTQRALMAGVISRSAYLYAHAPSHDVEKGRTETVCVIGIVKVKVLGTVQNGERIYVALDTPGVAVPETQIPLRPMADRSPTLLGQALESQTSYRLDSVHLVRCFVSIVLGIQSGQITNAIDNLQERMQGSFQEVMIKDRSRWLKGVAWKLALVLVFAGMLAALLYIFCAPGTIYQYWKCKKGRIKGHTAYFEYVTYDHQYPKVYGLEFTWEKLMKKLHLQGYCQPYNASGMHYYLNLARCAYFEHIVLDHNPQIRGPELFAVNPNCTEVYYVECDIHKWTRYNSARNIKCKPPPST</sequence>
<feature type="transmembrane region" description="Helical" evidence="2">
    <location>
        <begin position="458"/>
        <end position="479"/>
    </location>
</feature>
<evidence type="ECO:0000256" key="2">
    <source>
        <dbReference type="SAM" id="Phobius"/>
    </source>
</evidence>
<reference evidence="3 4" key="1">
    <citation type="submission" date="2022-05" db="EMBL/GenBank/DDBJ databases">
        <authorList>
            <consortium name="Genoscope - CEA"/>
            <person name="William W."/>
        </authorList>
    </citation>
    <scope>NUCLEOTIDE SEQUENCE [LARGE SCALE GENOMIC DNA]</scope>
</reference>
<evidence type="ECO:0000313" key="3">
    <source>
        <dbReference type="EMBL" id="CAH3021663.1"/>
    </source>
</evidence>